<proteinExistence type="inferred from homology"/>
<dbReference type="Proteomes" id="UP001153069">
    <property type="component" value="Unassembled WGS sequence"/>
</dbReference>
<evidence type="ECO:0000256" key="9">
    <source>
        <dbReference type="ARBA" id="ARBA00023239"/>
    </source>
</evidence>
<evidence type="ECO:0000313" key="13">
    <source>
        <dbReference type="EMBL" id="CAB9514880.1"/>
    </source>
</evidence>
<evidence type="ECO:0000256" key="7">
    <source>
        <dbReference type="ARBA" id="ARBA00022915"/>
    </source>
</evidence>
<evidence type="ECO:0000256" key="5">
    <source>
        <dbReference type="ARBA" id="ARBA00022490"/>
    </source>
</evidence>
<dbReference type="GO" id="GO:0009089">
    <property type="term" value="P:lysine biosynthetic process via diaminopimelate"/>
    <property type="evidence" value="ECO:0007669"/>
    <property type="project" value="InterPro"/>
</dbReference>
<dbReference type="InterPro" id="IPR020625">
    <property type="entry name" value="Schiff_base-form_aldolases_AS"/>
</dbReference>
<reference evidence="13" key="1">
    <citation type="submission" date="2020-06" db="EMBL/GenBank/DDBJ databases">
        <authorList>
            <consortium name="Plant Systems Biology data submission"/>
        </authorList>
    </citation>
    <scope>NUCLEOTIDE SEQUENCE</scope>
    <source>
        <strain evidence="13">D6</strain>
    </source>
</reference>
<dbReference type="PROSITE" id="PS00666">
    <property type="entry name" value="DHDPS_2"/>
    <property type="match status" value="1"/>
</dbReference>
<evidence type="ECO:0000256" key="12">
    <source>
        <dbReference type="SAM" id="SignalP"/>
    </source>
</evidence>
<gene>
    <name evidence="13" type="ORF">SEMRO_680_G186300.1</name>
</gene>
<dbReference type="OrthoDB" id="191315at2759"/>
<dbReference type="PANTHER" id="PTHR12128">
    <property type="entry name" value="DIHYDRODIPICOLINATE SYNTHASE"/>
    <property type="match status" value="1"/>
</dbReference>
<keyword evidence="12" id="KW-0732">Signal</keyword>
<keyword evidence="14" id="KW-1185">Reference proteome</keyword>
<dbReference type="InterPro" id="IPR002220">
    <property type="entry name" value="DapA-like"/>
</dbReference>
<evidence type="ECO:0000256" key="8">
    <source>
        <dbReference type="ARBA" id="ARBA00023154"/>
    </source>
</evidence>
<dbReference type="CDD" id="cd00950">
    <property type="entry name" value="DHDPS"/>
    <property type="match status" value="1"/>
</dbReference>
<evidence type="ECO:0000256" key="11">
    <source>
        <dbReference type="ARBA" id="ARBA00047836"/>
    </source>
</evidence>
<dbReference type="InterPro" id="IPR013785">
    <property type="entry name" value="Aldolase_TIM"/>
</dbReference>
<evidence type="ECO:0000256" key="2">
    <source>
        <dbReference type="ARBA" id="ARBA00005120"/>
    </source>
</evidence>
<evidence type="ECO:0000256" key="10">
    <source>
        <dbReference type="ARBA" id="ARBA00023270"/>
    </source>
</evidence>
<dbReference type="InterPro" id="IPR005263">
    <property type="entry name" value="DapA"/>
</dbReference>
<keyword evidence="6" id="KW-0028">Amino-acid biosynthesis</keyword>
<accession>A0A9N8EA93</accession>
<feature type="signal peptide" evidence="12">
    <location>
        <begin position="1"/>
        <end position="18"/>
    </location>
</feature>
<evidence type="ECO:0000256" key="6">
    <source>
        <dbReference type="ARBA" id="ARBA00022605"/>
    </source>
</evidence>
<comment type="function">
    <text evidence="1">Catalyzes the condensation of (S)-aspartate-beta-semialdehyde [(S)-ASA] and pyruvate to 4-hydroxy-tetrahydrodipicolinate (HTPA).</text>
</comment>
<sequence>MKLSLCILLPVSIALVGGFVPRPNAARAKVSLNAGTNADVMMPLRKGSTCALITPFTEWGRIDIPNLEKLIQWHLDGGTDNLCILGTTAEAAVMDMEDRAVVLNTVVKHCKGRIPLLVGTGTINPESVKEMTQQAIDMGADANLLVTPYYVKPPMRGIIKHFTKVANMGLPVIMYNVPGRTACSMTDETIATLAGHENIVGIKDATGDLSRLHSVKAAIRAEGLDADKFLSYSGDDGTTKDFLLQGGDGCISVTANIVPHMMTEMVWAALDGDVKEANTLNDRLADLHKALFVESNPIACKWAAKRIGLIDSDYCKPPLDAMEERFEPVVDAALKSAGFLGVSHLHHKVTTHDDTTLPMHERVPFL</sequence>
<keyword evidence="10" id="KW-0704">Schiff base</keyword>
<protein>
    <recommendedName>
        <fullName evidence="4">4-hydroxy-tetrahydrodipicolinate synthase</fullName>
        <ecNumber evidence="4">4.3.3.7</ecNumber>
    </recommendedName>
</protein>
<comment type="caution">
    <text evidence="13">The sequence shown here is derived from an EMBL/GenBank/DDBJ whole genome shotgun (WGS) entry which is preliminary data.</text>
</comment>
<keyword evidence="7" id="KW-0220">Diaminopimelate biosynthesis</keyword>
<name>A0A9N8EA93_9STRA</name>
<keyword evidence="5" id="KW-0963">Cytoplasm</keyword>
<dbReference type="Gene3D" id="3.20.20.70">
    <property type="entry name" value="Aldolase class I"/>
    <property type="match status" value="1"/>
</dbReference>
<comment type="similarity">
    <text evidence="3">Belongs to the DapA family.</text>
</comment>
<dbReference type="EMBL" id="CAICTM010000679">
    <property type="protein sequence ID" value="CAB9514880.1"/>
    <property type="molecule type" value="Genomic_DNA"/>
</dbReference>
<dbReference type="NCBIfam" id="TIGR00674">
    <property type="entry name" value="dapA"/>
    <property type="match status" value="1"/>
</dbReference>
<dbReference type="SMART" id="SM01130">
    <property type="entry name" value="DHDPS"/>
    <property type="match status" value="1"/>
</dbReference>
<comment type="catalytic activity">
    <reaction evidence="11">
        <text>L-aspartate 4-semialdehyde + pyruvate = (2S,4S)-4-hydroxy-2,3,4,5-tetrahydrodipicolinate + H2O + H(+)</text>
        <dbReference type="Rhea" id="RHEA:34171"/>
        <dbReference type="ChEBI" id="CHEBI:15361"/>
        <dbReference type="ChEBI" id="CHEBI:15377"/>
        <dbReference type="ChEBI" id="CHEBI:15378"/>
        <dbReference type="ChEBI" id="CHEBI:67139"/>
        <dbReference type="ChEBI" id="CHEBI:537519"/>
        <dbReference type="EC" id="4.3.3.7"/>
    </reaction>
</comment>
<dbReference type="PRINTS" id="PR00146">
    <property type="entry name" value="DHPICSNTHASE"/>
</dbReference>
<dbReference type="Pfam" id="PF00701">
    <property type="entry name" value="DHDPS"/>
    <property type="match status" value="1"/>
</dbReference>
<dbReference type="GO" id="GO:0008840">
    <property type="term" value="F:4-hydroxy-tetrahydrodipicolinate synthase activity"/>
    <property type="evidence" value="ECO:0007669"/>
    <property type="project" value="UniProtKB-EC"/>
</dbReference>
<dbReference type="GO" id="GO:0019877">
    <property type="term" value="P:diaminopimelate biosynthetic process"/>
    <property type="evidence" value="ECO:0007669"/>
    <property type="project" value="UniProtKB-KW"/>
</dbReference>
<evidence type="ECO:0000256" key="3">
    <source>
        <dbReference type="ARBA" id="ARBA00007592"/>
    </source>
</evidence>
<dbReference type="HAMAP" id="MF_00418">
    <property type="entry name" value="DapA"/>
    <property type="match status" value="1"/>
</dbReference>
<comment type="pathway">
    <text evidence="2">Amino-acid biosynthesis; L-lysine biosynthesis via DAP pathway; (S)-tetrahydrodipicolinate from L-aspartate: step 3/4.</text>
</comment>
<keyword evidence="8" id="KW-0457">Lysine biosynthesis</keyword>
<evidence type="ECO:0000256" key="4">
    <source>
        <dbReference type="ARBA" id="ARBA00012086"/>
    </source>
</evidence>
<keyword evidence="9" id="KW-0456">Lyase</keyword>
<evidence type="ECO:0000313" key="14">
    <source>
        <dbReference type="Proteomes" id="UP001153069"/>
    </source>
</evidence>
<dbReference type="SUPFAM" id="SSF51569">
    <property type="entry name" value="Aldolase"/>
    <property type="match status" value="1"/>
</dbReference>
<evidence type="ECO:0000256" key="1">
    <source>
        <dbReference type="ARBA" id="ARBA00003294"/>
    </source>
</evidence>
<dbReference type="EC" id="4.3.3.7" evidence="4"/>
<organism evidence="13 14">
    <name type="scientific">Seminavis robusta</name>
    <dbReference type="NCBI Taxonomy" id="568900"/>
    <lineage>
        <taxon>Eukaryota</taxon>
        <taxon>Sar</taxon>
        <taxon>Stramenopiles</taxon>
        <taxon>Ochrophyta</taxon>
        <taxon>Bacillariophyta</taxon>
        <taxon>Bacillariophyceae</taxon>
        <taxon>Bacillariophycidae</taxon>
        <taxon>Naviculales</taxon>
        <taxon>Naviculaceae</taxon>
        <taxon>Seminavis</taxon>
    </lineage>
</organism>
<dbReference type="AlphaFoldDB" id="A0A9N8EA93"/>
<feature type="chain" id="PRO_5040337768" description="4-hydroxy-tetrahydrodipicolinate synthase" evidence="12">
    <location>
        <begin position="19"/>
        <end position="366"/>
    </location>
</feature>
<dbReference type="PANTHER" id="PTHR12128:SF66">
    <property type="entry name" value="4-HYDROXY-2-OXOGLUTARATE ALDOLASE, MITOCHONDRIAL"/>
    <property type="match status" value="1"/>
</dbReference>